<reference evidence="1" key="2">
    <citation type="submission" date="2015-06" db="UniProtKB">
        <authorList>
            <consortium name="EnsemblPlants"/>
        </authorList>
    </citation>
    <scope>IDENTIFICATION</scope>
    <source>
        <strain evidence="1">DM1-3 516 R44</strain>
    </source>
</reference>
<evidence type="ECO:0000313" key="2">
    <source>
        <dbReference type="Proteomes" id="UP000011115"/>
    </source>
</evidence>
<sequence length="178" mass="20647">MASSIRELIDILPLEVMIFRERILTFKQMEGERIPKSWARFNELINQSPNHDIPDIDLLDYFYRSLGPGNNRLVDQLILGGIAKQPFVIEAQLLNQMAETNQEVGNDFMLAALMTQMDKLGKNMVKIEIQCKRKDKYIPSHERRSLKDNEVKFLEVKMRKVSKSAGWQVEDPVGELQK</sequence>
<dbReference type="HOGENOM" id="CLU_029307_3_2_1"/>
<evidence type="ECO:0008006" key="3">
    <source>
        <dbReference type="Google" id="ProtNLM"/>
    </source>
</evidence>
<evidence type="ECO:0000313" key="1">
    <source>
        <dbReference type="EnsemblPlants" id="PGSC0003DMT400095089"/>
    </source>
</evidence>
<keyword evidence="2" id="KW-1185">Reference proteome</keyword>
<protein>
    <recommendedName>
        <fullName evidence="3">Retrotransposon gag protein</fullName>
    </recommendedName>
</protein>
<dbReference type="AlphaFoldDB" id="M1DVK1"/>
<name>M1DVK1_SOLTU</name>
<dbReference type="InParanoid" id="M1DVK1"/>
<proteinExistence type="predicted"/>
<organism evidence="1 2">
    <name type="scientific">Solanum tuberosum</name>
    <name type="common">Potato</name>
    <dbReference type="NCBI Taxonomy" id="4113"/>
    <lineage>
        <taxon>Eukaryota</taxon>
        <taxon>Viridiplantae</taxon>
        <taxon>Streptophyta</taxon>
        <taxon>Embryophyta</taxon>
        <taxon>Tracheophyta</taxon>
        <taxon>Spermatophyta</taxon>
        <taxon>Magnoliopsida</taxon>
        <taxon>eudicotyledons</taxon>
        <taxon>Gunneridae</taxon>
        <taxon>Pentapetalae</taxon>
        <taxon>asterids</taxon>
        <taxon>lamiids</taxon>
        <taxon>Solanales</taxon>
        <taxon>Solanaceae</taxon>
        <taxon>Solanoideae</taxon>
        <taxon>Solaneae</taxon>
        <taxon>Solanum</taxon>
    </lineage>
</organism>
<accession>M1DVK1</accession>
<dbReference type="EnsemblPlants" id="PGSC0003DMT400095089">
    <property type="protein sequence ID" value="PGSC0003DMT400095089"/>
    <property type="gene ID" value="PGSC0003DMG400044660"/>
</dbReference>
<dbReference type="eggNOG" id="KOG0017">
    <property type="taxonomic scope" value="Eukaryota"/>
</dbReference>
<dbReference type="Gramene" id="PGSC0003DMT400095089">
    <property type="protein sequence ID" value="PGSC0003DMT400095089"/>
    <property type="gene ID" value="PGSC0003DMG400044660"/>
</dbReference>
<dbReference type="Proteomes" id="UP000011115">
    <property type="component" value="Unassembled WGS sequence"/>
</dbReference>
<dbReference type="PaxDb" id="4113-PGSC0003DMT400095089"/>
<reference evidence="2" key="1">
    <citation type="journal article" date="2011" name="Nature">
        <title>Genome sequence and analysis of the tuber crop potato.</title>
        <authorList>
            <consortium name="The Potato Genome Sequencing Consortium"/>
        </authorList>
    </citation>
    <scope>NUCLEOTIDE SEQUENCE [LARGE SCALE GENOMIC DNA]</scope>
    <source>
        <strain evidence="2">cv. DM1-3 516 R44</strain>
    </source>
</reference>